<dbReference type="Proteomes" id="UP000007460">
    <property type="component" value="Chromosome"/>
</dbReference>
<protein>
    <submittedName>
        <fullName evidence="11">Binding-protein-dependent transport systems inner membrane component</fullName>
    </submittedName>
</protein>
<reference evidence="11 12" key="1">
    <citation type="journal article" date="2010" name="J. Bacteriol.">
        <title>Complete genome sequence of "Candidatus Puniceispirillum marinum" IMCC1322, a representative of the SAR116 clade in the Alphaproteobacteria.</title>
        <authorList>
            <person name="Oh H.M."/>
            <person name="Kwon K.K."/>
            <person name="Kang I."/>
            <person name="Kang S.G."/>
            <person name="Lee J.H."/>
            <person name="Kim S.J."/>
            <person name="Cho J.C."/>
        </authorList>
    </citation>
    <scope>NUCLEOTIDE SEQUENCE [LARGE SCALE GENOMIC DNA]</scope>
    <source>
        <strain evidence="11 12">IMCC1322</strain>
    </source>
</reference>
<feature type="transmembrane region" description="Helical" evidence="9">
    <location>
        <begin position="98"/>
        <end position="124"/>
    </location>
</feature>
<feature type="transmembrane region" description="Helical" evidence="9">
    <location>
        <begin position="207"/>
        <end position="228"/>
    </location>
</feature>
<keyword evidence="12" id="KW-1185">Reference proteome</keyword>
<dbReference type="AlphaFoldDB" id="D5BU22"/>
<dbReference type="GO" id="GO:0005886">
    <property type="term" value="C:plasma membrane"/>
    <property type="evidence" value="ECO:0007669"/>
    <property type="project" value="UniProtKB-SubCell"/>
</dbReference>
<dbReference type="PROSITE" id="PS50928">
    <property type="entry name" value="ABC_TM1"/>
    <property type="match status" value="1"/>
</dbReference>
<sequence>MHKIGNRLRSVFSTLYRQYKIMTSNTYGYIGFWVVAFFFAVALLAPLIAPYPVWEMQYDAQTGQLAMLQGPSMQFPLGTTHLGYDLLSQMIMATRTTVMIGLISGFISIMIGANIGLIAGYYGGLVDEFLMRCTDILYGMPFLPFVIILISLFGRKIEFVILAIALIVWRTSARVIRAQTISIKQRQFVTAARARGCSHLRIIYRHILPNVLPLLLLYTSFNIAWSIVTEASASFLGFGDGDTISWGGMLYELWLSGKTRVAWWWFLPPAISIVALVTSLVFISRAYEEYANPRLRETR</sequence>
<evidence type="ECO:0000313" key="11">
    <source>
        <dbReference type="EMBL" id="ADE39769.1"/>
    </source>
</evidence>
<dbReference type="CDD" id="cd06261">
    <property type="entry name" value="TM_PBP2"/>
    <property type="match status" value="1"/>
</dbReference>
<dbReference type="PANTHER" id="PTHR43386">
    <property type="entry name" value="OLIGOPEPTIDE TRANSPORT SYSTEM PERMEASE PROTEIN APPC"/>
    <property type="match status" value="1"/>
</dbReference>
<evidence type="ECO:0000256" key="7">
    <source>
        <dbReference type="ARBA" id="ARBA00022989"/>
    </source>
</evidence>
<dbReference type="Pfam" id="PF00528">
    <property type="entry name" value="BPD_transp_1"/>
    <property type="match status" value="1"/>
</dbReference>
<dbReference type="Gene3D" id="1.10.3720.10">
    <property type="entry name" value="MetI-like"/>
    <property type="match status" value="1"/>
</dbReference>
<evidence type="ECO:0000256" key="5">
    <source>
        <dbReference type="ARBA" id="ARBA00022856"/>
    </source>
</evidence>
<keyword evidence="3" id="KW-1003">Cell membrane</keyword>
<evidence type="ECO:0000256" key="6">
    <source>
        <dbReference type="ARBA" id="ARBA00022927"/>
    </source>
</evidence>
<keyword evidence="4 9" id="KW-0812">Transmembrane</keyword>
<proteinExistence type="inferred from homology"/>
<dbReference type="EMBL" id="CP001751">
    <property type="protein sequence ID" value="ADE39769.1"/>
    <property type="molecule type" value="Genomic_DNA"/>
</dbReference>
<gene>
    <name evidence="11" type="ordered locus">SAR116_1526</name>
</gene>
<dbReference type="InterPro" id="IPR035906">
    <property type="entry name" value="MetI-like_sf"/>
</dbReference>
<keyword evidence="7 9" id="KW-1133">Transmembrane helix</keyword>
<comment type="subcellular location">
    <subcellularLocation>
        <location evidence="1 9">Cell membrane</location>
        <topology evidence="1 9">Multi-pass membrane protein</topology>
    </subcellularLocation>
</comment>
<dbReference type="KEGG" id="apb:SAR116_1526"/>
<dbReference type="GO" id="GO:0015031">
    <property type="term" value="P:protein transport"/>
    <property type="evidence" value="ECO:0007669"/>
    <property type="project" value="UniProtKB-KW"/>
</dbReference>
<dbReference type="PANTHER" id="PTHR43386:SF1">
    <property type="entry name" value="D,D-DIPEPTIDE TRANSPORT SYSTEM PERMEASE PROTEIN DDPC-RELATED"/>
    <property type="match status" value="1"/>
</dbReference>
<dbReference type="SUPFAM" id="SSF161098">
    <property type="entry name" value="MetI-like"/>
    <property type="match status" value="1"/>
</dbReference>
<evidence type="ECO:0000259" key="10">
    <source>
        <dbReference type="PROSITE" id="PS50928"/>
    </source>
</evidence>
<evidence type="ECO:0000256" key="4">
    <source>
        <dbReference type="ARBA" id="ARBA00022692"/>
    </source>
</evidence>
<dbReference type="GO" id="GO:0055085">
    <property type="term" value="P:transmembrane transport"/>
    <property type="evidence" value="ECO:0007669"/>
    <property type="project" value="InterPro"/>
</dbReference>
<keyword evidence="6" id="KW-0653">Protein transport</keyword>
<dbReference type="OrthoDB" id="9766870at2"/>
<dbReference type="STRING" id="488538.SAR116_1526"/>
<dbReference type="InterPro" id="IPR000515">
    <property type="entry name" value="MetI-like"/>
</dbReference>
<dbReference type="Pfam" id="PF12911">
    <property type="entry name" value="OppC_N"/>
    <property type="match status" value="1"/>
</dbReference>
<feature type="domain" description="ABC transmembrane type-1" evidence="10">
    <location>
        <begin position="94"/>
        <end position="284"/>
    </location>
</feature>
<evidence type="ECO:0000256" key="1">
    <source>
        <dbReference type="ARBA" id="ARBA00004651"/>
    </source>
</evidence>
<dbReference type="eggNOG" id="COG1173">
    <property type="taxonomic scope" value="Bacteria"/>
</dbReference>
<keyword evidence="5" id="KW-0571">Peptide transport</keyword>
<dbReference type="InterPro" id="IPR050366">
    <property type="entry name" value="BP-dependent_transpt_permease"/>
</dbReference>
<evidence type="ECO:0000313" key="12">
    <source>
        <dbReference type="Proteomes" id="UP000007460"/>
    </source>
</evidence>
<evidence type="ECO:0000256" key="2">
    <source>
        <dbReference type="ARBA" id="ARBA00022448"/>
    </source>
</evidence>
<feature type="transmembrane region" description="Helical" evidence="9">
    <location>
        <begin position="262"/>
        <end position="287"/>
    </location>
</feature>
<keyword evidence="2 9" id="KW-0813">Transport</keyword>
<evidence type="ECO:0000256" key="8">
    <source>
        <dbReference type="ARBA" id="ARBA00023136"/>
    </source>
</evidence>
<accession>D5BU22</accession>
<keyword evidence="8 9" id="KW-0472">Membrane</keyword>
<dbReference type="HOGENOM" id="CLU_028518_8_0_5"/>
<evidence type="ECO:0000256" key="9">
    <source>
        <dbReference type="RuleBase" id="RU363032"/>
    </source>
</evidence>
<dbReference type="GO" id="GO:0015833">
    <property type="term" value="P:peptide transport"/>
    <property type="evidence" value="ECO:0007669"/>
    <property type="project" value="UniProtKB-KW"/>
</dbReference>
<name>D5BU22_PUNMI</name>
<feature type="transmembrane region" description="Helical" evidence="9">
    <location>
        <begin position="27"/>
        <end position="49"/>
    </location>
</feature>
<comment type="similarity">
    <text evidence="9">Belongs to the binding-protein-dependent transport system permease family.</text>
</comment>
<organism evidence="11 12">
    <name type="scientific">Puniceispirillum marinum (strain IMCC1322)</name>
    <dbReference type="NCBI Taxonomy" id="488538"/>
    <lineage>
        <taxon>Bacteria</taxon>
        <taxon>Pseudomonadati</taxon>
        <taxon>Pseudomonadota</taxon>
        <taxon>Alphaproteobacteria</taxon>
        <taxon>Candidatus Puniceispirillales</taxon>
        <taxon>Candidatus Puniceispirillaceae</taxon>
        <taxon>Candidatus Puniceispirillum</taxon>
    </lineage>
</organism>
<dbReference type="InterPro" id="IPR025966">
    <property type="entry name" value="OppC_N"/>
</dbReference>
<evidence type="ECO:0000256" key="3">
    <source>
        <dbReference type="ARBA" id="ARBA00022475"/>
    </source>
</evidence>